<organism evidence="1 2">
    <name type="scientific">Streptomyces lunalinharesii</name>
    <dbReference type="NCBI Taxonomy" id="333384"/>
    <lineage>
        <taxon>Bacteria</taxon>
        <taxon>Bacillati</taxon>
        <taxon>Actinomycetota</taxon>
        <taxon>Actinomycetes</taxon>
        <taxon>Kitasatosporales</taxon>
        <taxon>Streptomycetaceae</taxon>
        <taxon>Streptomyces</taxon>
    </lineage>
</organism>
<dbReference type="Proteomes" id="UP001500994">
    <property type="component" value="Unassembled WGS sequence"/>
</dbReference>
<evidence type="ECO:0000313" key="2">
    <source>
        <dbReference type="Proteomes" id="UP001500994"/>
    </source>
</evidence>
<dbReference type="RefSeq" id="WP_344585134.1">
    <property type="nucleotide sequence ID" value="NZ_BAAARK010000073.1"/>
</dbReference>
<keyword evidence="2" id="KW-1185">Reference proteome</keyword>
<dbReference type="Gene3D" id="3.40.50.300">
    <property type="entry name" value="P-loop containing nucleotide triphosphate hydrolases"/>
    <property type="match status" value="1"/>
</dbReference>
<sequence>MPHHLISVIGNSPGVGKSTLCRTLATWFEESGTTVEHFAEPDILTHPAFRPVAEEFATANHTVRPETLVAATRTYVTDARAAGTDVLVTDALVPFLPSLIAWGHDEPALARVLQDLAAAVHPTQVTIVYVQDDPANALRRAIDREGPAWADWYLTKLANSPGTSTVHDLDSAAAHLRHETALTHRLLATTPWHVIPVHTTTRTAPETATHTRTQLAQHLDLNG</sequence>
<proteinExistence type="predicted"/>
<protein>
    <submittedName>
        <fullName evidence="1">Uncharacterized protein</fullName>
    </submittedName>
</protein>
<reference evidence="1 2" key="1">
    <citation type="journal article" date="2019" name="Int. J. Syst. Evol. Microbiol.">
        <title>The Global Catalogue of Microorganisms (GCM) 10K type strain sequencing project: providing services to taxonomists for standard genome sequencing and annotation.</title>
        <authorList>
            <consortium name="The Broad Institute Genomics Platform"/>
            <consortium name="The Broad Institute Genome Sequencing Center for Infectious Disease"/>
            <person name="Wu L."/>
            <person name="Ma J."/>
        </authorList>
    </citation>
    <scope>NUCLEOTIDE SEQUENCE [LARGE SCALE GENOMIC DNA]</scope>
    <source>
        <strain evidence="1 2">JCM 16374</strain>
    </source>
</reference>
<dbReference type="InterPro" id="IPR027417">
    <property type="entry name" value="P-loop_NTPase"/>
</dbReference>
<dbReference type="SUPFAM" id="SSF52540">
    <property type="entry name" value="P-loop containing nucleoside triphosphate hydrolases"/>
    <property type="match status" value="1"/>
</dbReference>
<dbReference type="EMBL" id="BAAARK010000073">
    <property type="protein sequence ID" value="GAA2694474.1"/>
    <property type="molecule type" value="Genomic_DNA"/>
</dbReference>
<accession>A0ABN3T7F3</accession>
<gene>
    <name evidence="1" type="ORF">GCM10009864_81650</name>
</gene>
<comment type="caution">
    <text evidence="1">The sequence shown here is derived from an EMBL/GenBank/DDBJ whole genome shotgun (WGS) entry which is preliminary data.</text>
</comment>
<evidence type="ECO:0000313" key="1">
    <source>
        <dbReference type="EMBL" id="GAA2694474.1"/>
    </source>
</evidence>
<name>A0ABN3T7F3_9ACTN</name>